<dbReference type="PANTHER" id="PTHR37423">
    <property type="entry name" value="SOLUBLE LYTIC MUREIN TRANSGLYCOSYLASE-RELATED"/>
    <property type="match status" value="1"/>
</dbReference>
<keyword evidence="4" id="KW-1185">Reference proteome</keyword>
<reference evidence="3 4" key="1">
    <citation type="submission" date="2021-04" db="EMBL/GenBank/DDBJ databases">
        <title>Draft genome sequence of Paenibacillus cisolokensis, LC2-13A.</title>
        <authorList>
            <person name="Uke A."/>
            <person name="Chhe C."/>
            <person name="Baramee S."/>
            <person name="Kosugi A."/>
        </authorList>
    </citation>
    <scope>NUCLEOTIDE SEQUENCE [LARGE SCALE GENOMIC DNA]</scope>
    <source>
        <strain evidence="3 4">LC2-13A</strain>
    </source>
</reference>
<protein>
    <recommendedName>
        <fullName evidence="2">Transglycosylase SLT domain-containing protein</fullName>
    </recommendedName>
</protein>
<dbReference type="Pfam" id="PF01464">
    <property type="entry name" value="SLT"/>
    <property type="match status" value="1"/>
</dbReference>
<comment type="similarity">
    <text evidence="1">Belongs to the transglycosylase Slt family.</text>
</comment>
<evidence type="ECO:0000313" key="3">
    <source>
        <dbReference type="EMBL" id="GIQ62330.1"/>
    </source>
</evidence>
<evidence type="ECO:0000313" key="4">
    <source>
        <dbReference type="Proteomes" id="UP000680304"/>
    </source>
</evidence>
<accession>A0ABQ4N2C8</accession>
<feature type="domain" description="Transglycosylase SLT" evidence="2">
    <location>
        <begin position="108"/>
        <end position="183"/>
    </location>
</feature>
<dbReference type="InterPro" id="IPR000189">
    <property type="entry name" value="Transglyc_AS"/>
</dbReference>
<proteinExistence type="inferred from homology"/>
<dbReference type="InterPro" id="IPR008258">
    <property type="entry name" value="Transglycosylase_SLT_dom_1"/>
</dbReference>
<dbReference type="SUPFAM" id="SSF53955">
    <property type="entry name" value="Lysozyme-like"/>
    <property type="match status" value="1"/>
</dbReference>
<organism evidence="3 4">
    <name type="scientific">Paenibacillus cisolokensis</name>
    <dbReference type="NCBI Taxonomy" id="1658519"/>
    <lineage>
        <taxon>Bacteria</taxon>
        <taxon>Bacillati</taxon>
        <taxon>Bacillota</taxon>
        <taxon>Bacilli</taxon>
        <taxon>Bacillales</taxon>
        <taxon>Paenibacillaceae</taxon>
        <taxon>Paenibacillus</taxon>
    </lineage>
</organism>
<dbReference type="Gene3D" id="1.10.530.10">
    <property type="match status" value="1"/>
</dbReference>
<dbReference type="PANTHER" id="PTHR37423:SF2">
    <property type="entry name" value="MEMBRANE-BOUND LYTIC MUREIN TRANSGLYCOSYLASE C"/>
    <property type="match status" value="1"/>
</dbReference>
<comment type="caution">
    <text evidence="3">The sequence shown here is derived from an EMBL/GenBank/DDBJ whole genome shotgun (WGS) entry which is preliminary data.</text>
</comment>
<dbReference type="RefSeq" id="WP_280515268.1">
    <property type="nucleotide sequence ID" value="NZ_BOVJ01000026.1"/>
</dbReference>
<dbReference type="Proteomes" id="UP000680304">
    <property type="component" value="Unassembled WGS sequence"/>
</dbReference>
<dbReference type="InterPro" id="IPR023346">
    <property type="entry name" value="Lysozyme-like_dom_sf"/>
</dbReference>
<evidence type="ECO:0000259" key="2">
    <source>
        <dbReference type="Pfam" id="PF01464"/>
    </source>
</evidence>
<name>A0ABQ4N2C8_9BACL</name>
<gene>
    <name evidence="3" type="ORF">PACILC2_08980</name>
</gene>
<dbReference type="EMBL" id="BOVJ01000026">
    <property type="protein sequence ID" value="GIQ62330.1"/>
    <property type="molecule type" value="Genomic_DNA"/>
</dbReference>
<dbReference type="PROSITE" id="PS00922">
    <property type="entry name" value="TRANSGLYCOSYLASE"/>
    <property type="match status" value="1"/>
</dbReference>
<evidence type="ECO:0000256" key="1">
    <source>
        <dbReference type="ARBA" id="ARBA00007734"/>
    </source>
</evidence>
<sequence length="200" mass="21149">MYLNTDPRVAQAMLQLQLSPSTSLLNGSHTATDSYGATGTASLFETLLMQLLSDSYGGFSYAEPNSPSYRTSALDWAPAAAAVWPVSAGYEAMSAEATNADSAPFDHLIEGAAARYGVDPALVRAVIATESNFRPDAVSSAGAKGLMQLMDDTARGLGVADSFDPAQNIDGGTRYLSFCCANMTATSWWRWRPTMRAPAG</sequence>